<organism evidence="1 2">
    <name type="scientific">Aspergillus granulosus</name>
    <dbReference type="NCBI Taxonomy" id="176169"/>
    <lineage>
        <taxon>Eukaryota</taxon>
        <taxon>Fungi</taxon>
        <taxon>Dikarya</taxon>
        <taxon>Ascomycota</taxon>
        <taxon>Pezizomycotina</taxon>
        <taxon>Eurotiomycetes</taxon>
        <taxon>Eurotiomycetidae</taxon>
        <taxon>Eurotiales</taxon>
        <taxon>Aspergillaceae</taxon>
        <taxon>Aspergillus</taxon>
        <taxon>Aspergillus subgen. Nidulantes</taxon>
    </lineage>
</organism>
<sequence>MSFCSLQAWIPGAAEPLEMMQMVMQVQLHPSPISVNYPHLRNLFSHSRPRTCFKVQLAPNRGSILPSLLAGGGSIHFGLKLRRAVCDRRRNNTIICVREGGRKTALAVPPPRASGWLAYNPPNNCCILVAVSLLPFGWLYQGGHSPIVCLPCGLDTIDRSFRSLNVLIRTPQSPSLSLQN</sequence>
<dbReference type="Proteomes" id="UP001610334">
    <property type="component" value="Unassembled WGS sequence"/>
</dbReference>
<reference evidence="1 2" key="1">
    <citation type="submission" date="2024-07" db="EMBL/GenBank/DDBJ databases">
        <title>Section-level genome sequencing and comparative genomics of Aspergillus sections Usti and Cavernicolus.</title>
        <authorList>
            <consortium name="Lawrence Berkeley National Laboratory"/>
            <person name="Nybo J.L."/>
            <person name="Vesth T.C."/>
            <person name="Theobald S."/>
            <person name="Frisvad J.C."/>
            <person name="Larsen T.O."/>
            <person name="Kjaerboelling I."/>
            <person name="Rothschild-Mancinelli K."/>
            <person name="Lyhne E.K."/>
            <person name="Kogle M.E."/>
            <person name="Barry K."/>
            <person name="Clum A."/>
            <person name="Na H."/>
            <person name="Ledsgaard L."/>
            <person name="Lin J."/>
            <person name="Lipzen A."/>
            <person name="Kuo A."/>
            <person name="Riley R."/>
            <person name="Mondo S."/>
            <person name="Labutti K."/>
            <person name="Haridas S."/>
            <person name="Pangalinan J."/>
            <person name="Salamov A.A."/>
            <person name="Simmons B.A."/>
            <person name="Magnuson J.K."/>
            <person name="Chen J."/>
            <person name="Drula E."/>
            <person name="Henrissat B."/>
            <person name="Wiebenga A."/>
            <person name="Lubbers R.J."/>
            <person name="Gomes A.C."/>
            <person name="Makela M.R."/>
            <person name="Stajich J."/>
            <person name="Grigoriev I.V."/>
            <person name="Mortensen U.H."/>
            <person name="De Vries R.P."/>
            <person name="Baker S.E."/>
            <person name="Andersen M.R."/>
        </authorList>
    </citation>
    <scope>NUCLEOTIDE SEQUENCE [LARGE SCALE GENOMIC DNA]</scope>
    <source>
        <strain evidence="1 2">CBS 588.65</strain>
    </source>
</reference>
<evidence type="ECO:0000313" key="1">
    <source>
        <dbReference type="EMBL" id="KAL2808381.1"/>
    </source>
</evidence>
<proteinExistence type="predicted"/>
<comment type="caution">
    <text evidence="1">The sequence shown here is derived from an EMBL/GenBank/DDBJ whole genome shotgun (WGS) entry which is preliminary data.</text>
</comment>
<protein>
    <submittedName>
        <fullName evidence="1">Uncharacterized protein</fullName>
    </submittedName>
</protein>
<evidence type="ECO:0000313" key="2">
    <source>
        <dbReference type="Proteomes" id="UP001610334"/>
    </source>
</evidence>
<name>A0ABR4GYW8_9EURO</name>
<gene>
    <name evidence="1" type="ORF">BJX63DRAFT_38600</name>
</gene>
<dbReference type="EMBL" id="JBFXLT010000114">
    <property type="protein sequence ID" value="KAL2808381.1"/>
    <property type="molecule type" value="Genomic_DNA"/>
</dbReference>
<keyword evidence="2" id="KW-1185">Reference proteome</keyword>
<accession>A0ABR4GYW8</accession>